<sequence length="45" mass="5173">MPQVPMLSYPNVCLNQWGRFRLVIHHLDSGRCHNELAAVNGYCCE</sequence>
<evidence type="ECO:0000313" key="1">
    <source>
        <dbReference type="EMBL" id="AFY27480.1"/>
    </source>
</evidence>
<organism evidence="1 2">
    <name type="scientific">Cyanobium gracile (strain ATCC 27147 / PCC 6307)</name>
    <dbReference type="NCBI Taxonomy" id="292564"/>
    <lineage>
        <taxon>Bacteria</taxon>
        <taxon>Bacillati</taxon>
        <taxon>Cyanobacteriota</taxon>
        <taxon>Cyanophyceae</taxon>
        <taxon>Synechococcales</taxon>
        <taxon>Prochlorococcaceae</taxon>
        <taxon>Cyanobium</taxon>
    </lineage>
</organism>
<gene>
    <name evidence="1" type="ordered locus">Cyagr_0281</name>
</gene>
<accession>K9P326</accession>
<reference evidence="2" key="1">
    <citation type="journal article" date="2013" name="Proc. Natl. Acad. Sci. U.S.A.">
        <title>Improving the coverage of the cyanobacterial phylum using diversity-driven genome sequencing.</title>
        <authorList>
            <person name="Shih P.M."/>
            <person name="Wu D."/>
            <person name="Latifi A."/>
            <person name="Axen S.D."/>
            <person name="Fewer D.P."/>
            <person name="Talla E."/>
            <person name="Calteau A."/>
            <person name="Cai F."/>
            <person name="Tandeau de Marsac N."/>
            <person name="Rippka R."/>
            <person name="Herdman M."/>
            <person name="Sivonen K."/>
            <person name="Coursin T."/>
            <person name="Laurent T."/>
            <person name="Goodwin L."/>
            <person name="Nolan M."/>
            <person name="Davenport K.W."/>
            <person name="Han C.S."/>
            <person name="Rubin E.M."/>
            <person name="Eisen J.A."/>
            <person name="Woyke T."/>
            <person name="Gugger M."/>
            <person name="Kerfeld C.A."/>
        </authorList>
    </citation>
    <scope>NUCLEOTIDE SEQUENCE [LARGE SCALE GENOMIC DNA]</scope>
    <source>
        <strain evidence="2">ATCC 27147 / PCC 6307</strain>
    </source>
</reference>
<dbReference type="EMBL" id="CP003495">
    <property type="protein sequence ID" value="AFY27480.1"/>
    <property type="molecule type" value="Genomic_DNA"/>
</dbReference>
<evidence type="ECO:0000313" key="2">
    <source>
        <dbReference type="Proteomes" id="UP000010388"/>
    </source>
</evidence>
<protein>
    <submittedName>
        <fullName evidence="1">Uncharacterized protein</fullName>
    </submittedName>
</protein>
<dbReference type="KEGG" id="cgc:Cyagr_0281"/>
<name>K9P326_CYAGP</name>
<dbReference type="AlphaFoldDB" id="K9P326"/>
<dbReference type="HOGENOM" id="CLU_3198791_0_0_3"/>
<dbReference type="Proteomes" id="UP000010388">
    <property type="component" value="Chromosome"/>
</dbReference>
<proteinExistence type="predicted"/>